<feature type="compositionally biased region" description="Basic and acidic residues" evidence="2">
    <location>
        <begin position="240"/>
        <end position="251"/>
    </location>
</feature>
<evidence type="ECO:0000259" key="3">
    <source>
        <dbReference type="PROSITE" id="PS50103"/>
    </source>
</evidence>
<feature type="compositionally biased region" description="Low complexity" evidence="2">
    <location>
        <begin position="407"/>
        <end position="428"/>
    </location>
</feature>
<dbReference type="InterPro" id="IPR000571">
    <property type="entry name" value="Znf_CCCH"/>
</dbReference>
<reference evidence="6" key="3">
    <citation type="submission" date="2025-04" db="UniProtKB">
        <authorList>
            <consortium name="RefSeq"/>
        </authorList>
    </citation>
    <scope>IDENTIFICATION</scope>
    <source>
        <strain evidence="6">CBS 304.34</strain>
    </source>
</reference>
<dbReference type="GO" id="GO:0008270">
    <property type="term" value="F:zinc ion binding"/>
    <property type="evidence" value="ECO:0007669"/>
    <property type="project" value="UniProtKB-KW"/>
</dbReference>
<evidence type="ECO:0000256" key="2">
    <source>
        <dbReference type="SAM" id="MobiDB-lite"/>
    </source>
</evidence>
<feature type="compositionally biased region" description="Polar residues" evidence="2">
    <location>
        <begin position="292"/>
        <end position="305"/>
    </location>
</feature>
<feature type="compositionally biased region" description="Polar residues" evidence="2">
    <location>
        <begin position="20"/>
        <end position="31"/>
    </location>
</feature>
<dbReference type="PROSITE" id="PS50103">
    <property type="entry name" value="ZF_C3H1"/>
    <property type="match status" value="1"/>
</dbReference>
<feature type="region of interest" description="Disordered" evidence="2">
    <location>
        <begin position="119"/>
        <end position="478"/>
    </location>
</feature>
<dbReference type="Gene3D" id="4.10.1000.10">
    <property type="entry name" value="Zinc finger, CCCH-type"/>
    <property type="match status" value="1"/>
</dbReference>
<reference evidence="4 6" key="1">
    <citation type="journal article" date="2020" name="Stud. Mycol.">
        <title>101 Dothideomycetes genomes: a test case for predicting lifestyles and emergence of pathogens.</title>
        <authorList>
            <person name="Haridas S."/>
            <person name="Albert R."/>
            <person name="Binder M."/>
            <person name="Bloem J."/>
            <person name="Labutti K."/>
            <person name="Salamov A."/>
            <person name="Andreopoulos B."/>
            <person name="Baker S."/>
            <person name="Barry K."/>
            <person name="Bills G."/>
            <person name="Bluhm B."/>
            <person name="Cannon C."/>
            <person name="Castanera R."/>
            <person name="Culley D."/>
            <person name="Daum C."/>
            <person name="Ezra D."/>
            <person name="Gonzalez J."/>
            <person name="Henrissat B."/>
            <person name="Kuo A."/>
            <person name="Liang C."/>
            <person name="Lipzen A."/>
            <person name="Lutzoni F."/>
            <person name="Magnuson J."/>
            <person name="Mondo S."/>
            <person name="Nolan M."/>
            <person name="Ohm R."/>
            <person name="Pangilinan J."/>
            <person name="Park H.-J."/>
            <person name="Ramirez L."/>
            <person name="Alfaro M."/>
            <person name="Sun H."/>
            <person name="Tritt A."/>
            <person name="Yoshinaga Y."/>
            <person name="Zwiers L.-H."/>
            <person name="Turgeon B."/>
            <person name="Goodwin S."/>
            <person name="Spatafora J."/>
            <person name="Crous P."/>
            <person name="Grigoriev I."/>
        </authorList>
    </citation>
    <scope>NUCLEOTIDE SEQUENCE</scope>
    <source>
        <strain evidence="4 6">CBS 304.34</strain>
    </source>
</reference>
<sequence>MASSQPDPLFDGDSDADKTSVASTISLTSTVEENDPEKEYPVEAILAEKDDGEGEGLHCTWEPAANFSDKLVLNDWKDTKMQILRGLKDKEGRKYKNWHAYNVSNMIAFEDAFAKWQKAKKDRHRRRRAKRIKRGLPVETESDTEQEESEAEDDESDAQPVVVPKPQPAAKRRDSKPATSVPTTSVPPPKPVRKGPIPFIQESSGDDDDGNRGVRRPRPRKPPSRPSSPADLTDDSLMGELKKQKSKEEPTRQTPKRKSADASGHSSASTDTRPPKQKSSKLPSQRERTRKPSTTGIRESSTDSDTPLVPNHAGKKTRKTVVDTVDQPKKMATQVIRQLSSSSNVPLAVPPATDKPRVPPPPPSTASAGTNSNTRKKSPMAPPSKESTASSLTAVRPPPGKAPAPAQPKKAVVSSTAIKPISSSAASARTPSGGALASAQAAKSPENPPTTMVKKTTGGGINMNMSAIPPPKKERKPSTREYVSLSHRYNAQKKAAQEGIPDPNALEFINTGSRTEASGTLGASSRKLSSTATPNLYSLRGDEIAALSRGEQTRQEEPTQHILSAREDEKFKEQVTCFDWRCGRCDFGDKCQFLHRDVEFTSNDYFRIKKTGIGRTCWFWWNQEGGCMNPPEECLFAHWNTGTIAGIGSAEALMNVDKFDLPPRRILKSEVAAIVNGPRTCRYWASGICKFTVDHFPFMHRHIDSGPAGHAFERRISLSGVPQDAAGVLVKNTTNQLRFTEPSPAEHMQLRESLPRAPKDAVGSVKAATSRVRFDEPAPPPAMSAPLGAHQPQFLKDLPNIKVRLVLPTSKDGGVNEVDVRFMGLDVPTLDELRAALGANPRLTITHNCSPVDWEAYCLEPAIPPRVTVGDVMPSSASDDALLKTYARSLKRHGDLAGVISSEKYTIIVYPAGQEVWNFLSNFGFAVSPNASTRKLRFNIRSSMPRFGATVQTKDIAKPTDIQTKLQLGLKLDPDLLFGWIDTKLEKNVFMFFTEKNRQEMELVTMCLQGMGAKVFQDVTPGSWDYFDKNTKSGVIIFHPDVYEYRVLPQLRRFLFKRYNFFQIGKSIRNTEEYEQKRRWAILTPNDIPPGQFACIKLFPLGSLMLITDDVFAHLPKEAWNLVQAFMKHRLLKNLPEEFPLSHKLVGRPGLINWLQDLVEKHKGEAKEVHDARVRLSEAFRNELVPAQYIDPLYGDQYVPNKCAQVISWAPTNWPDYHTLWEENPAKATDELVDWFADDICTSEASHYRRFIVCHTFKMSKWLGEYAHLLDVNSPDQCMKRYIMPQGKA</sequence>
<feature type="region of interest" description="Disordered" evidence="2">
    <location>
        <begin position="1"/>
        <end position="38"/>
    </location>
</feature>
<keyword evidence="1" id="KW-0479">Metal-binding</keyword>
<dbReference type="RefSeq" id="XP_033577705.1">
    <property type="nucleotide sequence ID" value="XM_033727952.1"/>
</dbReference>
<feature type="compositionally biased region" description="Basic residues" evidence="2">
    <location>
        <begin position="119"/>
        <end position="134"/>
    </location>
</feature>
<protein>
    <recommendedName>
        <fullName evidence="3">C3H1-type domain-containing protein</fullName>
    </recommendedName>
</protein>
<feature type="compositionally biased region" description="Basic residues" evidence="2">
    <location>
        <begin position="213"/>
        <end position="223"/>
    </location>
</feature>
<evidence type="ECO:0000313" key="4">
    <source>
        <dbReference type="EMBL" id="KAF2810741.1"/>
    </source>
</evidence>
<gene>
    <name evidence="4 6" type="ORF">BDZ99DRAFT_570065</name>
</gene>
<evidence type="ECO:0000313" key="6">
    <source>
        <dbReference type="RefSeq" id="XP_033577705.1"/>
    </source>
</evidence>
<dbReference type="SMART" id="SM00356">
    <property type="entry name" value="ZnF_C3H1"/>
    <property type="match status" value="2"/>
</dbReference>
<accession>A0A6A6YPR4</accession>
<proteinExistence type="predicted"/>
<feature type="compositionally biased region" description="Acidic residues" evidence="2">
    <location>
        <begin position="140"/>
        <end position="157"/>
    </location>
</feature>
<name>A0A6A6YPR4_9PEZI</name>
<keyword evidence="1" id="KW-0862">Zinc</keyword>
<feature type="compositionally biased region" description="Pro residues" evidence="2">
    <location>
        <begin position="396"/>
        <end position="406"/>
    </location>
</feature>
<keyword evidence="1" id="KW-0863">Zinc-finger</keyword>
<feature type="domain" description="C3H1-type" evidence="3">
    <location>
        <begin position="571"/>
        <end position="598"/>
    </location>
</feature>
<dbReference type="OrthoDB" id="1918685at2759"/>
<feature type="compositionally biased region" description="Polar residues" evidence="2">
    <location>
        <begin position="335"/>
        <end position="345"/>
    </location>
</feature>
<organism evidence="4">
    <name type="scientific">Mytilinidion resinicola</name>
    <dbReference type="NCBI Taxonomy" id="574789"/>
    <lineage>
        <taxon>Eukaryota</taxon>
        <taxon>Fungi</taxon>
        <taxon>Dikarya</taxon>
        <taxon>Ascomycota</taxon>
        <taxon>Pezizomycotina</taxon>
        <taxon>Dothideomycetes</taxon>
        <taxon>Pleosporomycetidae</taxon>
        <taxon>Mytilinidiales</taxon>
        <taxon>Mytilinidiaceae</taxon>
        <taxon>Mytilinidion</taxon>
    </lineage>
</organism>
<dbReference type="GeneID" id="54468845"/>
<keyword evidence="5" id="KW-1185">Reference proteome</keyword>
<dbReference type="EMBL" id="MU003699">
    <property type="protein sequence ID" value="KAF2810741.1"/>
    <property type="molecule type" value="Genomic_DNA"/>
</dbReference>
<evidence type="ECO:0000313" key="5">
    <source>
        <dbReference type="Proteomes" id="UP000504636"/>
    </source>
</evidence>
<evidence type="ECO:0000256" key="1">
    <source>
        <dbReference type="PROSITE-ProRule" id="PRU00723"/>
    </source>
</evidence>
<dbReference type="Proteomes" id="UP000504636">
    <property type="component" value="Unplaced"/>
</dbReference>
<reference evidence="6" key="2">
    <citation type="submission" date="2020-04" db="EMBL/GenBank/DDBJ databases">
        <authorList>
            <consortium name="NCBI Genome Project"/>
        </authorList>
    </citation>
    <scope>NUCLEOTIDE SEQUENCE</scope>
    <source>
        <strain evidence="6">CBS 304.34</strain>
    </source>
</reference>
<feature type="zinc finger region" description="C3H1-type" evidence="1">
    <location>
        <begin position="571"/>
        <end position="598"/>
    </location>
</feature>